<dbReference type="GO" id="GO:0050661">
    <property type="term" value="F:NADP binding"/>
    <property type="evidence" value="ECO:0007669"/>
    <property type="project" value="InterPro"/>
</dbReference>
<comment type="caution">
    <text evidence="17">The sequence shown here is derived from an EMBL/GenBank/DDBJ whole genome shotgun (WGS) entry which is preliminary data.</text>
</comment>
<evidence type="ECO:0000259" key="15">
    <source>
        <dbReference type="Pfam" id="PF01488"/>
    </source>
</evidence>
<keyword evidence="4 9" id="KW-0521">NADP</keyword>
<evidence type="ECO:0000256" key="5">
    <source>
        <dbReference type="ARBA" id="ARBA00023002"/>
    </source>
</evidence>
<feature type="binding site" evidence="11">
    <location>
        <begin position="119"/>
        <end position="121"/>
    </location>
    <ligand>
        <name>substrate</name>
    </ligand>
</feature>
<dbReference type="SUPFAM" id="SSF51735">
    <property type="entry name" value="NAD(P)-binding Rossmann-fold domains"/>
    <property type="match status" value="1"/>
</dbReference>
<dbReference type="SUPFAM" id="SSF69075">
    <property type="entry name" value="Glutamyl tRNA-reductase dimerization domain"/>
    <property type="match status" value="1"/>
</dbReference>
<keyword evidence="18" id="KW-1185">Reference proteome</keyword>
<dbReference type="Pfam" id="PF05201">
    <property type="entry name" value="GlutR_N"/>
    <property type="match status" value="1"/>
</dbReference>
<comment type="function">
    <text evidence="9">Catalyzes the NADPH-dependent reduction of glutamyl-tRNA(Glu) to glutamate 1-semialdehyde (GSA).</text>
</comment>
<evidence type="ECO:0000256" key="10">
    <source>
        <dbReference type="PIRSR" id="PIRSR000445-1"/>
    </source>
</evidence>
<dbReference type="AlphaFoldDB" id="A0A7W9ZG33"/>
<evidence type="ECO:0000259" key="16">
    <source>
        <dbReference type="Pfam" id="PF05201"/>
    </source>
</evidence>
<comment type="catalytic activity">
    <reaction evidence="7 9 13">
        <text>(S)-4-amino-5-oxopentanoate + tRNA(Glu) + NADP(+) = L-glutamyl-tRNA(Glu) + NADPH + H(+)</text>
        <dbReference type="Rhea" id="RHEA:12344"/>
        <dbReference type="Rhea" id="RHEA-COMP:9663"/>
        <dbReference type="Rhea" id="RHEA-COMP:9680"/>
        <dbReference type="ChEBI" id="CHEBI:15378"/>
        <dbReference type="ChEBI" id="CHEBI:57501"/>
        <dbReference type="ChEBI" id="CHEBI:57783"/>
        <dbReference type="ChEBI" id="CHEBI:58349"/>
        <dbReference type="ChEBI" id="CHEBI:78442"/>
        <dbReference type="ChEBI" id="CHEBI:78520"/>
        <dbReference type="EC" id="1.2.1.70"/>
    </reaction>
</comment>
<comment type="caution">
    <text evidence="9">Lacks conserved residue(s) required for the propagation of feature annotation.</text>
</comment>
<dbReference type="HAMAP" id="MF_00087">
    <property type="entry name" value="Glu_tRNA_reductase"/>
    <property type="match status" value="1"/>
</dbReference>
<dbReference type="PANTHER" id="PTHR43013:SF1">
    <property type="entry name" value="GLUTAMYL-TRNA REDUCTASE"/>
    <property type="match status" value="1"/>
</dbReference>
<accession>A0A7W9ZG33</accession>
<evidence type="ECO:0000313" key="17">
    <source>
        <dbReference type="EMBL" id="MBB6209967.1"/>
    </source>
</evidence>
<dbReference type="GO" id="GO:0019353">
    <property type="term" value="P:protoporphyrinogen IX biosynthetic process from glutamate"/>
    <property type="evidence" value="ECO:0007669"/>
    <property type="project" value="TreeGrafter"/>
</dbReference>
<comment type="similarity">
    <text evidence="2 9 13">Belongs to the glutamyl-tRNA reductase family.</text>
</comment>
<sequence>MTHRAAARLCIVGLNHRSSALSLRDALAVDDPVMPQALSEARALGLTDTILLSTCDRVELIGCGDDSAATLAAMTRFFASRAGRDETDLAGHVYALTGVDALRHLFAVAASLDSMIVGEPHVLGQVKAAHRMARDAGLLSGDLDTCVQAAFSAAKRVRHETTIAEGPVSVTSSAVQTARDLFGDLKRCTVLLAGGADIGPLTVEALQAAGVQRLMVTARRPVRAEQIARTLGGQPVPFDQVSRLIAEADVVVTSIGSRTPAVTPEAVTAALKQRRQKPILFLDVGVPGDVEPAVNRISNAFLYDLEDLERVAHQGLSRREAATSAAWGIITAEVEGFLKAQAERAAVPAIAALHRLFEAERQRILHDGHPDAEKATHLLVARLLHGPSEVLRHLAAGSAEERAQAAQAEALLLRLFQPSGAIRHRGGTAPADNEDEG</sequence>
<evidence type="ECO:0000313" key="18">
    <source>
        <dbReference type="Proteomes" id="UP000544872"/>
    </source>
</evidence>
<dbReference type="Proteomes" id="UP000544872">
    <property type="component" value="Unassembled WGS sequence"/>
</dbReference>
<evidence type="ECO:0000256" key="2">
    <source>
        <dbReference type="ARBA" id="ARBA00005916"/>
    </source>
</evidence>
<dbReference type="EMBL" id="JACIIX010000004">
    <property type="protein sequence ID" value="MBB6209967.1"/>
    <property type="molecule type" value="Genomic_DNA"/>
</dbReference>
<evidence type="ECO:0000259" key="14">
    <source>
        <dbReference type="Pfam" id="PF00745"/>
    </source>
</evidence>
<evidence type="ECO:0000256" key="8">
    <source>
        <dbReference type="ARBA" id="ARBA00068659"/>
    </source>
</evidence>
<dbReference type="EC" id="1.2.1.70" evidence="3 9"/>
<dbReference type="SUPFAM" id="SSF69742">
    <property type="entry name" value="Glutamyl tRNA-reductase catalytic, N-terminal domain"/>
    <property type="match status" value="1"/>
</dbReference>
<dbReference type="InterPro" id="IPR015896">
    <property type="entry name" value="4pyrrol_synth_GluRdtase_dimer"/>
</dbReference>
<dbReference type="InterPro" id="IPR006151">
    <property type="entry name" value="Shikm_DH/Glu-tRNA_Rdtase"/>
</dbReference>
<evidence type="ECO:0000256" key="6">
    <source>
        <dbReference type="ARBA" id="ARBA00023244"/>
    </source>
</evidence>
<dbReference type="PANTHER" id="PTHR43013">
    <property type="entry name" value="GLUTAMYL-TRNA REDUCTASE"/>
    <property type="match status" value="1"/>
</dbReference>
<dbReference type="InterPro" id="IPR036343">
    <property type="entry name" value="GluRdtase_N_sf"/>
</dbReference>
<comment type="domain">
    <text evidence="9">Possesses an unusual extended V-shaped dimeric structure with each monomer consisting of three distinct domains arranged along a curved 'spinal' alpha-helix. The N-terminal catalytic domain specifically recognizes the glutamate moiety of the substrate. The second domain is the NADPH-binding domain, and the third C-terminal domain is responsible for dimerization.</text>
</comment>
<feature type="domain" description="Quinate/shikimate 5-dehydrogenase/glutamyl-tRNA reductase" evidence="15">
    <location>
        <begin position="177"/>
        <end position="311"/>
    </location>
</feature>
<organism evidence="17 18">
    <name type="scientific">Novispirillum itersonii</name>
    <name type="common">Aquaspirillum itersonii</name>
    <dbReference type="NCBI Taxonomy" id="189"/>
    <lineage>
        <taxon>Bacteria</taxon>
        <taxon>Pseudomonadati</taxon>
        <taxon>Pseudomonadota</taxon>
        <taxon>Alphaproteobacteria</taxon>
        <taxon>Rhodospirillales</taxon>
        <taxon>Novispirillaceae</taxon>
        <taxon>Novispirillum</taxon>
    </lineage>
</organism>
<reference evidence="17 18" key="1">
    <citation type="submission" date="2020-08" db="EMBL/GenBank/DDBJ databases">
        <title>Genomic Encyclopedia of Type Strains, Phase IV (KMG-IV): sequencing the most valuable type-strain genomes for metagenomic binning, comparative biology and taxonomic classification.</title>
        <authorList>
            <person name="Goeker M."/>
        </authorList>
    </citation>
    <scope>NUCLEOTIDE SEQUENCE [LARGE SCALE GENOMIC DNA]</scope>
    <source>
        <strain evidence="17 18">DSM 11590</strain>
    </source>
</reference>
<feature type="domain" description="Glutamyl-tRNA reductase N-terminal" evidence="16">
    <location>
        <begin position="12"/>
        <end position="161"/>
    </location>
</feature>
<comment type="miscellaneous">
    <text evidence="9">During catalysis, the active site Cys acts as a nucleophile attacking the alpha-carbonyl group of tRNA-bound glutamate with the formation of a thioester intermediate between enzyme and glutamate, and the concomitant release of tRNA(Glu). The thioester intermediate is finally reduced by direct hydride transfer from NADPH, to form the product GSA.</text>
</comment>
<dbReference type="InterPro" id="IPR036291">
    <property type="entry name" value="NAD(P)-bd_dom_sf"/>
</dbReference>
<evidence type="ECO:0000256" key="1">
    <source>
        <dbReference type="ARBA" id="ARBA00005059"/>
    </source>
</evidence>
<dbReference type="InterPro" id="IPR036453">
    <property type="entry name" value="GluRdtase_dimer_dom_sf"/>
</dbReference>
<protein>
    <recommendedName>
        <fullName evidence="8 9">Glutamyl-tRNA reductase</fullName>
        <shortName evidence="9">GluTR</shortName>
        <ecNumber evidence="3 9">1.2.1.70</ecNumber>
    </recommendedName>
</protein>
<comment type="subunit">
    <text evidence="9">Homodimer.</text>
</comment>
<name>A0A7W9ZG33_NOVIT</name>
<dbReference type="GO" id="GO:0008883">
    <property type="term" value="F:glutamyl-tRNA reductase activity"/>
    <property type="evidence" value="ECO:0007669"/>
    <property type="project" value="UniProtKB-UniRule"/>
</dbReference>
<evidence type="ECO:0000256" key="11">
    <source>
        <dbReference type="PIRSR" id="PIRSR000445-2"/>
    </source>
</evidence>
<evidence type="ECO:0000256" key="13">
    <source>
        <dbReference type="RuleBase" id="RU000584"/>
    </source>
</evidence>
<evidence type="ECO:0000256" key="9">
    <source>
        <dbReference type="HAMAP-Rule" id="MF_00087"/>
    </source>
</evidence>
<feature type="site" description="Important for activity" evidence="9 12">
    <location>
        <position position="104"/>
    </location>
</feature>
<evidence type="ECO:0000256" key="7">
    <source>
        <dbReference type="ARBA" id="ARBA00047464"/>
    </source>
</evidence>
<dbReference type="Gene3D" id="3.40.50.720">
    <property type="entry name" value="NAD(P)-binding Rossmann-like Domain"/>
    <property type="match status" value="1"/>
</dbReference>
<keyword evidence="5 9" id="KW-0560">Oxidoreductase</keyword>
<dbReference type="Pfam" id="PF00745">
    <property type="entry name" value="GlutR_dimer"/>
    <property type="match status" value="1"/>
</dbReference>
<keyword evidence="6 9" id="KW-0627">Porphyrin biosynthesis</keyword>
<evidence type="ECO:0000256" key="12">
    <source>
        <dbReference type="PIRSR" id="PIRSR000445-4"/>
    </source>
</evidence>
<feature type="binding site" evidence="9 11">
    <location>
        <begin position="54"/>
        <end position="57"/>
    </location>
    <ligand>
        <name>substrate</name>
    </ligand>
</feature>
<feature type="domain" description="Tetrapyrrole biosynthesis glutamyl-tRNA reductase dimerisation" evidence="14">
    <location>
        <begin position="326"/>
        <end position="408"/>
    </location>
</feature>
<proteinExistence type="inferred from homology"/>
<dbReference type="FunFam" id="3.40.50.720:FF:000031">
    <property type="entry name" value="Glutamyl-tRNA reductase"/>
    <property type="match status" value="1"/>
</dbReference>
<feature type="binding site" evidence="9 11">
    <location>
        <position position="114"/>
    </location>
    <ligand>
        <name>substrate</name>
    </ligand>
</feature>
<dbReference type="InterPro" id="IPR015895">
    <property type="entry name" value="4pyrrol_synth_GluRdtase_N"/>
</dbReference>
<dbReference type="UniPathway" id="UPA00251">
    <property type="reaction ID" value="UER00316"/>
</dbReference>
<feature type="binding site" evidence="9 11">
    <location>
        <position position="125"/>
    </location>
    <ligand>
        <name>substrate</name>
    </ligand>
</feature>
<feature type="active site" description="Nucleophile" evidence="9 10">
    <location>
        <position position="55"/>
    </location>
</feature>
<dbReference type="FunFam" id="3.30.460.30:FF:000001">
    <property type="entry name" value="Glutamyl-tRNA reductase"/>
    <property type="match status" value="1"/>
</dbReference>
<feature type="binding site" evidence="9">
    <location>
        <begin position="194"/>
        <end position="199"/>
    </location>
    <ligand>
        <name>NADP(+)</name>
        <dbReference type="ChEBI" id="CHEBI:58349"/>
    </ligand>
</feature>
<dbReference type="PIRSF" id="PIRSF000445">
    <property type="entry name" value="4pyrrol_synth_GluRdtase"/>
    <property type="match status" value="1"/>
</dbReference>
<dbReference type="Gene3D" id="3.30.460.30">
    <property type="entry name" value="Glutamyl-tRNA reductase, N-terminal domain"/>
    <property type="match status" value="1"/>
</dbReference>
<dbReference type="CDD" id="cd05213">
    <property type="entry name" value="NAD_bind_Glutamyl_tRNA_reduct"/>
    <property type="match status" value="1"/>
</dbReference>
<evidence type="ECO:0000256" key="4">
    <source>
        <dbReference type="ARBA" id="ARBA00022857"/>
    </source>
</evidence>
<gene>
    <name evidence="9" type="primary">hemA</name>
    <name evidence="17" type="ORF">FHS48_001377</name>
</gene>
<dbReference type="InterPro" id="IPR000343">
    <property type="entry name" value="4pyrrol_synth_GluRdtase"/>
</dbReference>
<dbReference type="NCBIfam" id="TIGR01035">
    <property type="entry name" value="hemA"/>
    <property type="match status" value="1"/>
</dbReference>
<dbReference type="Pfam" id="PF01488">
    <property type="entry name" value="Shikimate_DH"/>
    <property type="match status" value="1"/>
</dbReference>
<evidence type="ECO:0000256" key="3">
    <source>
        <dbReference type="ARBA" id="ARBA00012970"/>
    </source>
</evidence>
<comment type="pathway">
    <text evidence="1 9 13">Porphyrin-containing compound metabolism; protoporphyrin-IX biosynthesis; 5-aminolevulinate from L-glutamyl-tRNA(Glu): step 1/2.</text>
</comment>
<dbReference type="RefSeq" id="WP_184262710.1">
    <property type="nucleotide sequence ID" value="NZ_JACIIX010000004.1"/>
</dbReference>